<feature type="signal peptide" evidence="1">
    <location>
        <begin position="1"/>
        <end position="24"/>
    </location>
</feature>
<name>A0A177EGS1_9MICR</name>
<dbReference type="EMBL" id="LTDL01000021">
    <property type="protein sequence ID" value="OAG31164.1"/>
    <property type="molecule type" value="Genomic_DNA"/>
</dbReference>
<comment type="caution">
    <text evidence="2">The sequence shown here is derived from an EMBL/GenBank/DDBJ whole genome shotgun (WGS) entry which is preliminary data.</text>
</comment>
<evidence type="ECO:0000313" key="3">
    <source>
        <dbReference type="Proteomes" id="UP000185944"/>
    </source>
</evidence>
<dbReference type="RefSeq" id="XP_067544885.1">
    <property type="nucleotide sequence ID" value="XM_067688995.1"/>
</dbReference>
<protein>
    <submittedName>
        <fullName evidence="2">Uncharacterized protein</fullName>
    </submittedName>
</protein>
<dbReference type="GeneID" id="93647927"/>
<accession>A0A177EGS1</accession>
<evidence type="ECO:0000256" key="1">
    <source>
        <dbReference type="SAM" id="SignalP"/>
    </source>
</evidence>
<feature type="chain" id="PRO_5008060371" evidence="1">
    <location>
        <begin position="25"/>
        <end position="367"/>
    </location>
</feature>
<organism evidence="2 3">
    <name type="scientific">Nematocida displodere</name>
    <dbReference type="NCBI Taxonomy" id="1805483"/>
    <lineage>
        <taxon>Eukaryota</taxon>
        <taxon>Fungi</taxon>
        <taxon>Fungi incertae sedis</taxon>
        <taxon>Microsporidia</taxon>
        <taxon>Nematocida</taxon>
    </lineage>
</organism>
<proteinExistence type="predicted"/>
<keyword evidence="1" id="KW-0732">Signal</keyword>
<reference evidence="2 3" key="1">
    <citation type="submission" date="2016-02" db="EMBL/GenBank/DDBJ databases">
        <title>Discovery of a natural microsporidian pathogen with a broad tissue tropism in Caenorhabditis elegans.</title>
        <authorList>
            <person name="Luallen R.J."/>
            <person name="Reinke A.W."/>
            <person name="Tong L."/>
            <person name="Botts M.R."/>
            <person name="Felix M.-A."/>
            <person name="Troemel E.R."/>
        </authorList>
    </citation>
    <scope>NUCLEOTIDE SEQUENCE [LARGE SCALE GENOMIC DNA]</scope>
    <source>
        <strain evidence="2 3">JUm2807</strain>
    </source>
</reference>
<dbReference type="Proteomes" id="UP000185944">
    <property type="component" value="Unassembled WGS sequence"/>
</dbReference>
<sequence length="367" mass="39868">MWSFIKVLKLILATLALVARGIAAAGAAESCTSSQSTDTAQTLAFFKASEHDLLTQTSEGAIHIAPLQTDGKPEIYLSKYTVETVPDTMVQGLVFNSLTIKSDLPSTDAVDHKVVEKMFRALGAVHAATFTLVRLNVAGAEESADPPALGPGIDPPRLLKVHTKNLVLRSIGEASAGWVLARLDLSESELVVIHLYNAETITTLQFLDKANPKAVAGLYVWRAEVLASIECALLRRQAIQDVFELSGAAAPVSASPETLQAIATKPWDRLALTGELWSQVASKICHPFAVRYLTIAVEFVAELDSFWDARPEEKPSVNHLKLSLNNSHSKPKSAMKEDDLLEWSSACFMNTKTIMFVEPGPRITTHL</sequence>
<gene>
    <name evidence="2" type="ORF">NEDG_01577</name>
</gene>
<evidence type="ECO:0000313" key="2">
    <source>
        <dbReference type="EMBL" id="OAG31164.1"/>
    </source>
</evidence>
<keyword evidence="3" id="KW-1185">Reference proteome</keyword>
<dbReference type="VEuPathDB" id="MicrosporidiaDB:NEDG_01577"/>
<dbReference type="AlphaFoldDB" id="A0A177EGS1"/>